<keyword evidence="3" id="KW-0614">Plasmid</keyword>
<dbReference type="SUPFAM" id="SSF54197">
    <property type="entry name" value="HIT-like"/>
    <property type="match status" value="1"/>
</dbReference>
<sequence>MAAPARPSSTAAPNSEAPVTYDVFIDSFGARWQDPPPPRHRAAVLSINLTDQLLNPPDDPNIADAVARQTGLDAEMSVYVLATPGADRIVDDAVHQLTALLTADDRPVQLLVNCWYGRHRAPAIADAIGRRLHLHGVRAAVTHHHIDKPIAPRKHPRRGCRFCAIIHDGADATIVRAWSDTVAIVPHRGGCTPGHILVIPRGHVRDFTTDPVVSAITMQRTAELAHELGITPTDDGGSGCSTICNAGAAATQTIWHHHQHLLPRTIGDGLALPWTHPAVPAQKKEVAR</sequence>
<dbReference type="Pfam" id="PF22740">
    <property type="entry name" value="PapZ_C"/>
    <property type="match status" value="1"/>
</dbReference>
<geneLocation type="plasmid" evidence="3 4">
    <name>pSRP1</name>
</geneLocation>
<reference evidence="3" key="3">
    <citation type="journal article" date="2021" name="bioRxiv">
        <title>Bilateral symmetry of linear streptomycete chromosomes.</title>
        <authorList>
            <person name="Algora-Gallardo L."/>
            <person name="Schniete J.K."/>
            <person name="Mark D.R."/>
            <person name="Hunter I.S."/>
            <person name="Herron P.R."/>
        </authorList>
    </citation>
    <scope>NUCLEOTIDE SEQUENCE</scope>
    <source>
        <strain evidence="3">ATCC 10970</strain>
        <plasmid evidence="3">pSRP1</plasmid>
    </source>
</reference>
<reference evidence="3" key="2">
    <citation type="submission" date="2020-01" db="EMBL/GenBank/DDBJ databases">
        <authorList>
            <person name="Algora L."/>
            <person name="Schniete J.K."/>
            <person name="MacFadyen A."/>
            <person name="Hoskisson P.A."/>
            <person name="Hunter I.S."/>
            <person name="Herron P.R."/>
        </authorList>
    </citation>
    <scope>NUCLEOTIDE SEQUENCE</scope>
    <source>
        <strain evidence="3">ATCC 10970</strain>
        <plasmid evidence="3">pSRP1</plasmid>
    </source>
</reference>
<dbReference type="Proteomes" id="UP000011074">
    <property type="component" value="Plasmid pSRP1"/>
</dbReference>
<dbReference type="InterPro" id="IPR036265">
    <property type="entry name" value="HIT-like_sf"/>
</dbReference>
<protein>
    <submittedName>
        <fullName evidence="3">HIT domain-containing protein</fullName>
    </submittedName>
</protein>
<feature type="short sequence motif" description="Histidine triad motif" evidence="1">
    <location>
        <begin position="256"/>
        <end position="260"/>
    </location>
</feature>
<dbReference type="InterPro" id="IPR053931">
    <property type="entry name" value="RapZ_C"/>
</dbReference>
<dbReference type="InterPro" id="IPR011146">
    <property type="entry name" value="HIT-like"/>
</dbReference>
<proteinExistence type="predicted"/>
<reference evidence="3" key="1">
    <citation type="submission" date="2012-12" db="EMBL/GenBank/DDBJ databases">
        <authorList>
            <person name="Pethick F.E."/>
            <person name="MacFadyen A.C."/>
            <person name="Tang Z."/>
            <person name="Sangal V."/>
            <person name="Tze-Tze L."/>
            <person name="Chu J."/>
            <person name="Guo M."/>
            <person name="Kirby R."/>
            <person name="Hoskisson P.A."/>
            <person name="Herron P.R."/>
            <person name="Hunter I.S."/>
        </authorList>
    </citation>
    <scope>NUCLEOTIDE SEQUENCE</scope>
    <source>
        <strain evidence="3">ATCC 10970</strain>
        <plasmid evidence="3">pSRP1</plasmid>
    </source>
</reference>
<organism evidence="3 4">
    <name type="scientific">Streptomyces rimosus subsp. rimosus (strain ATCC 10970 / DSM 40260 / JCM 4667 / NRRL 2234)</name>
    <dbReference type="NCBI Taxonomy" id="1265868"/>
    <lineage>
        <taxon>Bacteria</taxon>
        <taxon>Bacillati</taxon>
        <taxon>Actinomycetota</taxon>
        <taxon>Actinomycetes</taxon>
        <taxon>Kitasatosporales</taxon>
        <taxon>Streptomycetaceae</taxon>
        <taxon>Streptomyces</taxon>
    </lineage>
</organism>
<dbReference type="EMBL" id="CP048262">
    <property type="protein sequence ID" value="QST86635.1"/>
    <property type="molecule type" value="Genomic_DNA"/>
</dbReference>
<dbReference type="AlphaFoldDB" id="A0A8A1V6X4"/>
<dbReference type="GO" id="GO:0003824">
    <property type="term" value="F:catalytic activity"/>
    <property type="evidence" value="ECO:0007669"/>
    <property type="project" value="InterPro"/>
</dbReference>
<evidence type="ECO:0000256" key="1">
    <source>
        <dbReference type="PROSITE-ProRule" id="PRU00464"/>
    </source>
</evidence>
<accession>A0A8A1V6X4</accession>
<evidence type="ECO:0000313" key="4">
    <source>
        <dbReference type="Proteomes" id="UP000011074"/>
    </source>
</evidence>
<gene>
    <name evidence="3" type="ORF">SRIM_041200</name>
</gene>
<dbReference type="Pfam" id="PF01230">
    <property type="entry name" value="HIT"/>
    <property type="match status" value="1"/>
</dbReference>
<name>A0A8A1V6X4_STRR1</name>
<evidence type="ECO:0000259" key="2">
    <source>
        <dbReference type="PROSITE" id="PS51084"/>
    </source>
</evidence>
<feature type="domain" description="HIT" evidence="2">
    <location>
        <begin position="161"/>
        <end position="271"/>
    </location>
</feature>
<dbReference type="Gene3D" id="3.30.428.10">
    <property type="entry name" value="HIT-like"/>
    <property type="match status" value="1"/>
</dbReference>
<dbReference type="PROSITE" id="PS51084">
    <property type="entry name" value="HIT_2"/>
    <property type="match status" value="1"/>
</dbReference>
<evidence type="ECO:0000313" key="3">
    <source>
        <dbReference type="EMBL" id="QST86635.1"/>
    </source>
</evidence>